<dbReference type="PRINTS" id="PR00101">
    <property type="entry name" value="ATCASE"/>
</dbReference>
<feature type="binding site" evidence="7">
    <location>
        <position position="99"/>
    </location>
    <ligand>
        <name>carbamoyl phosphate</name>
        <dbReference type="ChEBI" id="CHEBI:58228"/>
    </ligand>
</feature>
<feature type="binding site" evidence="7">
    <location>
        <position position="253"/>
    </location>
    <ligand>
        <name>carbamoyl phosphate</name>
        <dbReference type="ChEBI" id="CHEBI:58228"/>
    </ligand>
</feature>
<evidence type="ECO:0000256" key="4">
    <source>
        <dbReference type="ARBA" id="ARBA00022975"/>
    </source>
</evidence>
<evidence type="ECO:0000256" key="5">
    <source>
        <dbReference type="ARBA" id="ARBA00043884"/>
    </source>
</evidence>
<dbReference type="UniPathway" id="UPA00070">
    <property type="reaction ID" value="UER00116"/>
</dbReference>
<dbReference type="InterPro" id="IPR002082">
    <property type="entry name" value="Asp_carbamoyltransf"/>
</dbReference>
<dbReference type="GO" id="GO:0005829">
    <property type="term" value="C:cytosol"/>
    <property type="evidence" value="ECO:0007669"/>
    <property type="project" value="TreeGrafter"/>
</dbReference>
<feature type="binding site" evidence="7">
    <location>
        <position position="211"/>
    </location>
    <ligand>
        <name>L-aspartate</name>
        <dbReference type="ChEBI" id="CHEBI:29991"/>
    </ligand>
</feature>
<dbReference type="Proteomes" id="UP000030588">
    <property type="component" value="Unassembled WGS sequence"/>
</dbReference>
<feature type="binding site" evidence="7">
    <location>
        <position position="77"/>
    </location>
    <ligand>
        <name>L-aspartate</name>
        <dbReference type="ChEBI" id="CHEBI:29991"/>
    </ligand>
</feature>
<comment type="function">
    <text evidence="5 7">Catalyzes the condensation of carbamoyl phosphate and aspartate to form carbamoyl aspartate and inorganic phosphate, the committed step in the de novo pyrimidine nucleotide biosynthesis pathway.</text>
</comment>
<dbReference type="InterPro" id="IPR036901">
    <property type="entry name" value="Asp/Orn_carbamoylTrfase_sf"/>
</dbReference>
<dbReference type="HAMAP" id="MF_00001">
    <property type="entry name" value="Asp_carb_tr"/>
    <property type="match status" value="1"/>
</dbReference>
<dbReference type="GO" id="GO:0016597">
    <property type="term" value="F:amino acid binding"/>
    <property type="evidence" value="ECO:0007669"/>
    <property type="project" value="InterPro"/>
</dbReference>
<evidence type="ECO:0000256" key="1">
    <source>
        <dbReference type="ARBA" id="ARBA00004852"/>
    </source>
</evidence>
<dbReference type="PANTHER" id="PTHR45753">
    <property type="entry name" value="ORNITHINE CARBAMOYLTRANSFERASE, MITOCHONDRIAL"/>
    <property type="match status" value="1"/>
</dbReference>
<dbReference type="RefSeq" id="WP_025728785.1">
    <property type="nucleotide sequence ID" value="NZ_JAAIWK010000002.1"/>
</dbReference>
<dbReference type="Pfam" id="PF00185">
    <property type="entry name" value="OTCace"/>
    <property type="match status" value="1"/>
</dbReference>
<dbReference type="PROSITE" id="PS00097">
    <property type="entry name" value="CARBAMOYLTRANSFERASE"/>
    <property type="match status" value="1"/>
</dbReference>
<dbReference type="InterPro" id="IPR006132">
    <property type="entry name" value="Asp/Orn_carbamoyltranf_P-bd"/>
</dbReference>
<dbReference type="GO" id="GO:0006520">
    <property type="term" value="P:amino acid metabolic process"/>
    <property type="evidence" value="ECO:0007669"/>
    <property type="project" value="InterPro"/>
</dbReference>
<comment type="subunit">
    <text evidence="7">Heterododecamer (2C3:3R2) of six catalytic PyrB chains organized as two trimers (C3), and six regulatory PyrI chains organized as three dimers (R2).</text>
</comment>
<dbReference type="NCBIfam" id="TIGR00670">
    <property type="entry name" value="asp_carb_tr"/>
    <property type="match status" value="1"/>
</dbReference>
<feature type="binding site" evidence="7">
    <location>
        <position position="252"/>
    </location>
    <ligand>
        <name>carbamoyl phosphate</name>
        <dbReference type="ChEBI" id="CHEBI:58228"/>
    </ligand>
</feature>
<evidence type="ECO:0000259" key="8">
    <source>
        <dbReference type="Pfam" id="PF00185"/>
    </source>
</evidence>
<comment type="caution">
    <text evidence="10">The sequence shown here is derived from an EMBL/GenBank/DDBJ whole genome shotgun (WGS) entry which is preliminary data.</text>
</comment>
<evidence type="ECO:0000259" key="9">
    <source>
        <dbReference type="Pfam" id="PF02729"/>
    </source>
</evidence>
<dbReference type="Gene3D" id="3.40.50.1370">
    <property type="entry name" value="Aspartate/ornithine carbamoyltransferase"/>
    <property type="match status" value="2"/>
</dbReference>
<evidence type="ECO:0000256" key="7">
    <source>
        <dbReference type="HAMAP-Rule" id="MF_00001"/>
    </source>
</evidence>
<dbReference type="EC" id="2.1.3.2" evidence="7"/>
<keyword evidence="4 7" id="KW-0665">Pyrimidine biosynthesis</keyword>
<evidence type="ECO:0000256" key="3">
    <source>
        <dbReference type="ARBA" id="ARBA00022679"/>
    </source>
</evidence>
<dbReference type="InterPro" id="IPR006130">
    <property type="entry name" value="Asp/Orn_carbamoylTrfase"/>
</dbReference>
<dbReference type="Pfam" id="PF02729">
    <property type="entry name" value="OTCace_N"/>
    <property type="match status" value="1"/>
</dbReference>
<protein>
    <recommendedName>
        <fullName evidence="7">Aspartate carbamoyltransferase</fullName>
        <ecNumber evidence="7">2.1.3.2</ecNumber>
    </recommendedName>
    <alternativeName>
        <fullName evidence="7">Aspartate transcarbamylase</fullName>
        <shortName evidence="7">ATCase</shortName>
    </alternativeName>
</protein>
<dbReference type="GO" id="GO:0004070">
    <property type="term" value="F:aspartate carbamoyltransferase activity"/>
    <property type="evidence" value="ECO:0007669"/>
    <property type="project" value="UniProtKB-UniRule"/>
</dbReference>
<accession>A0A0A6VD46</accession>
<organism evidence="10 11">
    <name type="scientific">Heyndrickxia ginsengihumi</name>
    <dbReference type="NCBI Taxonomy" id="363870"/>
    <lineage>
        <taxon>Bacteria</taxon>
        <taxon>Bacillati</taxon>
        <taxon>Bacillota</taxon>
        <taxon>Bacilli</taxon>
        <taxon>Bacillales</taxon>
        <taxon>Bacillaceae</taxon>
        <taxon>Heyndrickxia</taxon>
    </lineage>
</organism>
<proteinExistence type="inferred from homology"/>
<dbReference type="GO" id="GO:0044205">
    <property type="term" value="P:'de novo' UMP biosynthetic process"/>
    <property type="evidence" value="ECO:0007669"/>
    <property type="project" value="UniProtKB-UniRule"/>
</dbReference>
<dbReference type="SUPFAM" id="SSF53671">
    <property type="entry name" value="Aspartate/ornithine carbamoyltransferase"/>
    <property type="match status" value="1"/>
</dbReference>
<dbReference type="STRING" id="363870.NG54_04780"/>
<comment type="catalytic activity">
    <reaction evidence="6 7">
        <text>carbamoyl phosphate + L-aspartate = N-carbamoyl-L-aspartate + phosphate + H(+)</text>
        <dbReference type="Rhea" id="RHEA:20013"/>
        <dbReference type="ChEBI" id="CHEBI:15378"/>
        <dbReference type="ChEBI" id="CHEBI:29991"/>
        <dbReference type="ChEBI" id="CHEBI:32814"/>
        <dbReference type="ChEBI" id="CHEBI:43474"/>
        <dbReference type="ChEBI" id="CHEBI:58228"/>
        <dbReference type="EC" id="2.1.3.2"/>
    </reaction>
</comment>
<gene>
    <name evidence="7" type="primary">pyrB</name>
    <name evidence="10" type="ORF">NG54_04780</name>
</gene>
<name>A0A0A6VD46_9BACI</name>
<evidence type="ECO:0000256" key="6">
    <source>
        <dbReference type="ARBA" id="ARBA00048859"/>
    </source>
</evidence>
<comment type="similarity">
    <text evidence="2 7">Belongs to the aspartate/ornithine carbamoyltransferase superfamily. ATCase family.</text>
</comment>
<comment type="pathway">
    <text evidence="1 7">Pyrimidine metabolism; UMP biosynthesis via de novo pathway; (S)-dihydroorotate from bicarbonate: step 2/3.</text>
</comment>
<reference evidence="10 11" key="1">
    <citation type="submission" date="2014-10" db="EMBL/GenBank/DDBJ databases">
        <title>Draft genome of phytase producing Bacillus ginsengihumi strain M2.11.</title>
        <authorList>
            <person name="Toymentseva A."/>
            <person name="Boulygina E.A."/>
            <person name="Kazakov S.V."/>
            <person name="Kayumov I."/>
            <person name="Suleimanova A.D."/>
            <person name="Mardanova A.M."/>
            <person name="Maria S.N."/>
            <person name="Sergey M.Y."/>
            <person name="Sharipova M.R."/>
        </authorList>
    </citation>
    <scope>NUCLEOTIDE SEQUENCE [LARGE SCALE GENOMIC DNA]</scope>
    <source>
        <strain evidence="10 11">M2.11</strain>
    </source>
</reference>
<dbReference type="PANTHER" id="PTHR45753:SF6">
    <property type="entry name" value="ASPARTATE CARBAMOYLTRANSFERASE"/>
    <property type="match status" value="1"/>
</dbReference>
<dbReference type="AlphaFoldDB" id="A0A0A6VD46"/>
<keyword evidence="3 7" id="KW-0808">Transferase</keyword>
<dbReference type="FunFam" id="3.40.50.1370:FF:000011">
    <property type="entry name" value="Aspartate carbamoyltransferase"/>
    <property type="match status" value="1"/>
</dbReference>
<feature type="binding site" evidence="7">
    <location>
        <position position="49"/>
    </location>
    <ligand>
        <name>carbamoyl phosphate</name>
        <dbReference type="ChEBI" id="CHEBI:58228"/>
    </ligand>
</feature>
<dbReference type="PRINTS" id="PR00100">
    <property type="entry name" value="AOTCASE"/>
</dbReference>
<evidence type="ECO:0000313" key="10">
    <source>
        <dbReference type="EMBL" id="KHD86200.1"/>
    </source>
</evidence>
<feature type="binding site" evidence="7">
    <location>
        <position position="50"/>
    </location>
    <ligand>
        <name>carbamoyl phosphate</name>
        <dbReference type="ChEBI" id="CHEBI:58228"/>
    </ligand>
</feature>
<evidence type="ECO:0000256" key="2">
    <source>
        <dbReference type="ARBA" id="ARBA00008896"/>
    </source>
</evidence>
<sequence>MKHFLSISDMNTTEIMELLQEADTFSRGEQWKTTEPVFVANLFYEPSTRTKCSFEIAERRLGLELLPFEIGNSSVLKGETLYDTIKTLQSIGVKLAVIRHKQDHYYEQLINHVDLSIVNGGDGSGQHPSQCLLDLLTIKQEFGYFNGLNVLIVGDIVHSRVARSNYEALRKLGANVKFSGPRDWFDPTFLQTDYIEINQGIKEADVVMLLRIQHERHEQSAQFSKADYHIQYGLTLEREQQMKQGSIIMHPGPVNRDVEIASELVEGKRSRIFKQMENGVFARMAILKTILQNEKVVC</sequence>
<feature type="domain" description="Aspartate/ornithine carbamoyltransferase carbamoyl-P binding" evidence="9">
    <location>
        <begin position="2"/>
        <end position="140"/>
    </location>
</feature>
<feature type="binding site" evidence="7">
    <location>
        <position position="160"/>
    </location>
    <ligand>
        <name>L-aspartate</name>
        <dbReference type="ChEBI" id="CHEBI:29991"/>
    </ligand>
</feature>
<dbReference type="NCBIfam" id="NF002032">
    <property type="entry name" value="PRK00856.1"/>
    <property type="match status" value="1"/>
</dbReference>
<feature type="domain" description="Aspartate/ornithine carbamoyltransferase Asp/Orn-binding" evidence="8">
    <location>
        <begin position="147"/>
        <end position="289"/>
    </location>
</feature>
<dbReference type="InterPro" id="IPR006131">
    <property type="entry name" value="Asp_carbamoyltransf_Asp/Orn-bd"/>
</dbReference>
<dbReference type="GO" id="GO:0006207">
    <property type="term" value="P:'de novo' pyrimidine nucleobase biosynthetic process"/>
    <property type="evidence" value="ECO:0007669"/>
    <property type="project" value="InterPro"/>
</dbReference>
<feature type="binding site" evidence="7">
    <location>
        <position position="130"/>
    </location>
    <ligand>
        <name>carbamoyl phosphate</name>
        <dbReference type="ChEBI" id="CHEBI:58228"/>
    </ligand>
</feature>
<feature type="binding site" evidence="7">
    <location>
        <position position="127"/>
    </location>
    <ligand>
        <name>carbamoyl phosphate</name>
        <dbReference type="ChEBI" id="CHEBI:58228"/>
    </ligand>
</feature>
<evidence type="ECO:0000313" key="11">
    <source>
        <dbReference type="Proteomes" id="UP000030588"/>
    </source>
</evidence>
<dbReference type="EMBL" id="JRUN01000009">
    <property type="protein sequence ID" value="KHD86200.1"/>
    <property type="molecule type" value="Genomic_DNA"/>
</dbReference>